<dbReference type="PROSITE" id="PS50158">
    <property type="entry name" value="ZF_CCHC"/>
    <property type="match status" value="1"/>
</dbReference>
<keyword evidence="2" id="KW-0479">Metal-binding</keyword>
<keyword evidence="1" id="KW-0378">Hydrolase</keyword>
<dbReference type="PANTHER" id="PTHR42648:SF21">
    <property type="entry name" value="CYSTEINE-RICH RLK (RECEPTOR-LIKE PROTEIN KINASE) 8"/>
    <property type="match status" value="1"/>
</dbReference>
<gene>
    <name evidence="6" type="ORF">Tco_0677376</name>
</gene>
<dbReference type="SMART" id="SM00343">
    <property type="entry name" value="ZnF_C2HC"/>
    <property type="match status" value="1"/>
</dbReference>
<dbReference type="Pfam" id="PF14223">
    <property type="entry name" value="Retrotran_gag_2"/>
    <property type="match status" value="1"/>
</dbReference>
<feature type="region of interest" description="Disordered" evidence="3">
    <location>
        <begin position="298"/>
        <end position="325"/>
    </location>
</feature>
<evidence type="ECO:0000259" key="4">
    <source>
        <dbReference type="PROSITE" id="PS50158"/>
    </source>
</evidence>
<dbReference type="InterPro" id="IPR001878">
    <property type="entry name" value="Znf_CCHC"/>
</dbReference>
<dbReference type="InterPro" id="IPR057670">
    <property type="entry name" value="SH3_retrovirus"/>
</dbReference>
<dbReference type="InterPro" id="IPR025724">
    <property type="entry name" value="GAG-pre-integrase_dom"/>
</dbReference>
<reference evidence="6" key="1">
    <citation type="journal article" date="2022" name="Int. J. Mol. Sci.">
        <title>Draft Genome of Tanacetum Coccineum: Genomic Comparison of Closely Related Tanacetum-Family Plants.</title>
        <authorList>
            <person name="Yamashiro T."/>
            <person name="Shiraishi A."/>
            <person name="Nakayama K."/>
            <person name="Satake H."/>
        </authorList>
    </citation>
    <scope>NUCLEOTIDE SEQUENCE</scope>
</reference>
<feature type="region of interest" description="Disordered" evidence="3">
    <location>
        <begin position="752"/>
        <end position="771"/>
    </location>
</feature>
<evidence type="ECO:0000313" key="7">
    <source>
        <dbReference type="Proteomes" id="UP001151760"/>
    </source>
</evidence>
<dbReference type="PROSITE" id="PS50994">
    <property type="entry name" value="INTEGRASE"/>
    <property type="match status" value="1"/>
</dbReference>
<feature type="domain" description="CCHC-type" evidence="4">
    <location>
        <begin position="285"/>
        <end position="302"/>
    </location>
</feature>
<keyword evidence="7" id="KW-1185">Reference proteome</keyword>
<dbReference type="InterPro" id="IPR012337">
    <property type="entry name" value="RNaseH-like_sf"/>
</dbReference>
<dbReference type="Gene3D" id="3.30.420.10">
    <property type="entry name" value="Ribonuclease H-like superfamily/Ribonuclease H"/>
    <property type="match status" value="1"/>
</dbReference>
<dbReference type="Pfam" id="PF00665">
    <property type="entry name" value="rve"/>
    <property type="match status" value="1"/>
</dbReference>
<feature type="compositionally biased region" description="Basic and acidic residues" evidence="3">
    <location>
        <begin position="298"/>
        <end position="309"/>
    </location>
</feature>
<dbReference type="Pfam" id="PF22936">
    <property type="entry name" value="Pol_BBD"/>
    <property type="match status" value="1"/>
</dbReference>
<dbReference type="Proteomes" id="UP001151760">
    <property type="component" value="Unassembled WGS sequence"/>
</dbReference>
<dbReference type="InterPro" id="IPR036397">
    <property type="entry name" value="RNaseH_sf"/>
</dbReference>
<feature type="domain" description="Integrase catalytic" evidence="5">
    <location>
        <begin position="533"/>
        <end position="637"/>
    </location>
</feature>
<sequence>MQRPPLFESDSFICWKNRFETYVKSKDLDLWHVITNGDFQPIVQNPKTKLDEVIPFEKQTDDLKKRLAKNNEAKMVIYNALPRKEYERIFMCNTAKEIWKTLLITHQGNSQVKDNKIDLLVQQYEQFVISEDESIDSAFARFNTIITSLKALDEGYSSKNYVRKFLRALHPKWRAKVTAIEELKDLTSLSLDELIENLKVHEMIIKKDSEIVKAKVERKSIALKAKKESSDEECSTSGSEDEEYAMAVRDFKKFFKRRGRFVRQPRNDKKTFQRSRDDKNGKSDRKCFRCGDPNHLIRECPKPPKDKNQRAFVEGSWSDSGEEDDEKVKDETCLVAHASSEICLGVDLEPDEWIKDSGCSKHMTGNRKLFSTYKAYNGGNVIFGSNLRGNIIGKCTISNDSLKIDNVEHVDNLGFNLLSIGQICDNKCRVTFSEHDSEIIKDGKVIGRGIRKKGLYVMKLGNKPKDQICLATIDENSTLWHRRLGHANMRLIQSLASKELVRNLPKLKFDQHFCDACKMGKQAHASHKAKNIVSTTRCLELLHMDLFGPSAVRSYGGNRYTLVIVDDYSRYTWTRFLKNKTEAFDQFEIFSRKIQNQLGCSIVSIRTDHGREFDNEVQFGEFCNANGITHNFSAPRNRTLQEMSRTMLNEQSLPQKFWCNAVDTSTYILNRILIRAILGKTPYELLRGRKPTLDYFRVFGSKCFILNTKDYLTKFDPKSYEGVFLGYSQNSKAYIILNKHTKKIKESLNVTFDETPPPSKTSPLVDDDLDEEEAIRETEKKNLENVVEDETLEIDQIVNIKESRNHPL</sequence>
<keyword evidence="2" id="KW-0863">Zinc-finger</keyword>
<dbReference type="EMBL" id="BQNB010009386">
    <property type="protein sequence ID" value="GJS62812.1"/>
    <property type="molecule type" value="Genomic_DNA"/>
</dbReference>
<dbReference type="Pfam" id="PF00098">
    <property type="entry name" value="zf-CCHC"/>
    <property type="match status" value="1"/>
</dbReference>
<dbReference type="SUPFAM" id="SSF53098">
    <property type="entry name" value="Ribonuclease H-like"/>
    <property type="match status" value="1"/>
</dbReference>
<accession>A0ABQ4XCM8</accession>
<feature type="region of interest" description="Disordered" evidence="3">
    <location>
        <begin position="266"/>
        <end position="285"/>
    </location>
</feature>
<evidence type="ECO:0000256" key="3">
    <source>
        <dbReference type="SAM" id="MobiDB-lite"/>
    </source>
</evidence>
<evidence type="ECO:0000313" key="6">
    <source>
        <dbReference type="EMBL" id="GJS62812.1"/>
    </source>
</evidence>
<dbReference type="Pfam" id="PF25597">
    <property type="entry name" value="SH3_retrovirus"/>
    <property type="match status" value="1"/>
</dbReference>
<dbReference type="InterPro" id="IPR036875">
    <property type="entry name" value="Znf_CCHC_sf"/>
</dbReference>
<dbReference type="PANTHER" id="PTHR42648">
    <property type="entry name" value="TRANSPOSASE, PUTATIVE-RELATED"/>
    <property type="match status" value="1"/>
</dbReference>
<dbReference type="InterPro" id="IPR039537">
    <property type="entry name" value="Retrotran_Ty1/copia-like"/>
</dbReference>
<keyword evidence="2" id="KW-0862">Zinc</keyword>
<evidence type="ECO:0000256" key="2">
    <source>
        <dbReference type="PROSITE-ProRule" id="PRU00047"/>
    </source>
</evidence>
<organism evidence="6 7">
    <name type="scientific">Tanacetum coccineum</name>
    <dbReference type="NCBI Taxonomy" id="301880"/>
    <lineage>
        <taxon>Eukaryota</taxon>
        <taxon>Viridiplantae</taxon>
        <taxon>Streptophyta</taxon>
        <taxon>Embryophyta</taxon>
        <taxon>Tracheophyta</taxon>
        <taxon>Spermatophyta</taxon>
        <taxon>Magnoliopsida</taxon>
        <taxon>eudicotyledons</taxon>
        <taxon>Gunneridae</taxon>
        <taxon>Pentapetalae</taxon>
        <taxon>asterids</taxon>
        <taxon>campanulids</taxon>
        <taxon>Asterales</taxon>
        <taxon>Asteraceae</taxon>
        <taxon>Asteroideae</taxon>
        <taxon>Anthemideae</taxon>
        <taxon>Anthemidinae</taxon>
        <taxon>Tanacetum</taxon>
    </lineage>
</organism>
<dbReference type="Pfam" id="PF13976">
    <property type="entry name" value="gag_pre-integrs"/>
    <property type="match status" value="1"/>
</dbReference>
<dbReference type="InterPro" id="IPR001584">
    <property type="entry name" value="Integrase_cat-core"/>
</dbReference>
<protein>
    <submittedName>
        <fullName evidence="6">Retrovirus-related pol polyprotein from transposon TNT 1-94</fullName>
    </submittedName>
</protein>
<evidence type="ECO:0000256" key="1">
    <source>
        <dbReference type="ARBA" id="ARBA00022670"/>
    </source>
</evidence>
<keyword evidence="1" id="KW-0645">Protease</keyword>
<dbReference type="InterPro" id="IPR054722">
    <property type="entry name" value="PolX-like_BBD"/>
</dbReference>
<dbReference type="Gene3D" id="4.10.60.10">
    <property type="entry name" value="Zinc finger, CCHC-type"/>
    <property type="match status" value="1"/>
</dbReference>
<reference evidence="6" key="2">
    <citation type="submission" date="2022-01" db="EMBL/GenBank/DDBJ databases">
        <authorList>
            <person name="Yamashiro T."/>
            <person name="Shiraishi A."/>
            <person name="Satake H."/>
            <person name="Nakayama K."/>
        </authorList>
    </citation>
    <scope>NUCLEOTIDE SEQUENCE</scope>
</reference>
<comment type="caution">
    <text evidence="6">The sequence shown here is derived from an EMBL/GenBank/DDBJ whole genome shotgun (WGS) entry which is preliminary data.</text>
</comment>
<name>A0ABQ4XCM8_9ASTR</name>
<evidence type="ECO:0000259" key="5">
    <source>
        <dbReference type="PROSITE" id="PS50994"/>
    </source>
</evidence>
<proteinExistence type="predicted"/>
<dbReference type="SUPFAM" id="SSF57756">
    <property type="entry name" value="Retrovirus zinc finger-like domains"/>
    <property type="match status" value="1"/>
</dbReference>